<comment type="caution">
    <text evidence="1">The sequence shown here is derived from an EMBL/GenBank/DDBJ whole genome shotgun (WGS) entry which is preliminary data.</text>
</comment>
<evidence type="ECO:0000313" key="1">
    <source>
        <dbReference type="EMBL" id="MBD3919840.1"/>
    </source>
</evidence>
<dbReference type="Proteomes" id="UP000609346">
    <property type="component" value="Unassembled WGS sequence"/>
</dbReference>
<proteinExistence type="predicted"/>
<gene>
    <name evidence="1" type="ORF">H8B09_13845</name>
</gene>
<accession>A0ABR8MW87</accession>
<keyword evidence="2" id="KW-1185">Reference proteome</keyword>
<dbReference type="InterPro" id="IPR046169">
    <property type="entry name" value="DUF6171"/>
</dbReference>
<organism evidence="1 2">
    <name type="scientific">Paenibacillus terricola</name>
    <dbReference type="NCBI Taxonomy" id="2763503"/>
    <lineage>
        <taxon>Bacteria</taxon>
        <taxon>Bacillati</taxon>
        <taxon>Bacillota</taxon>
        <taxon>Bacilli</taxon>
        <taxon>Bacillales</taxon>
        <taxon>Paenibacillaceae</taxon>
        <taxon>Paenibacillus</taxon>
    </lineage>
</organism>
<name>A0ABR8MW87_9BACL</name>
<dbReference type="Pfam" id="PF19668">
    <property type="entry name" value="DUF6171"/>
    <property type="match status" value="1"/>
</dbReference>
<evidence type="ECO:0000313" key="2">
    <source>
        <dbReference type="Proteomes" id="UP000609346"/>
    </source>
</evidence>
<dbReference type="RefSeq" id="WP_191204118.1">
    <property type="nucleotide sequence ID" value="NZ_JACXZA010000003.1"/>
</dbReference>
<dbReference type="EMBL" id="JACXZA010000003">
    <property type="protein sequence ID" value="MBD3919840.1"/>
    <property type="molecule type" value="Genomic_DNA"/>
</dbReference>
<reference evidence="1 2" key="1">
    <citation type="submission" date="2020-09" db="EMBL/GenBank/DDBJ databases">
        <title>Paenibacillus sp. strain PR3 16S rRNA gene Genome sequencing and assembly.</title>
        <authorList>
            <person name="Kim J."/>
        </authorList>
    </citation>
    <scope>NUCLEOTIDE SEQUENCE [LARGE SCALE GENOMIC DNA]</scope>
    <source>
        <strain evidence="1 2">PR3</strain>
    </source>
</reference>
<protein>
    <submittedName>
        <fullName evidence="1">Uncharacterized protein</fullName>
    </submittedName>
</protein>
<sequence length="94" mass="9944">MNRTTGDSGCKGCREEYKVTDAQIERLLASPMFSSPELVVSDEIYEQRLAACAACPKLVSGVTCQACGCIIPVVAKLKQRGCPLPGGGLWPAVV</sequence>